<evidence type="ECO:0000313" key="4">
    <source>
        <dbReference type="Proteomes" id="UP001205105"/>
    </source>
</evidence>
<keyword evidence="4" id="KW-1185">Reference proteome</keyword>
<evidence type="ECO:0000313" key="3">
    <source>
        <dbReference type="EMBL" id="KAI7840067.1"/>
    </source>
</evidence>
<dbReference type="AlphaFoldDB" id="A0AAD5H5F6"/>
<evidence type="ECO:0000256" key="1">
    <source>
        <dbReference type="SAM" id="Coils"/>
    </source>
</evidence>
<evidence type="ECO:0000256" key="2">
    <source>
        <dbReference type="SAM" id="MobiDB-lite"/>
    </source>
</evidence>
<name>A0AAD5H5F6_9CHLO</name>
<sequence length="390" mass="42130">MRNLRKRKAAAPDAEQQQQQQQEAPAPPPFVLAAFATAGPAANQQQQQQQQPLAALATAGPAADQQQAAAPPPDTAQQLAQAQAWLRARAQQQAQAVQALHARQPGRAWLLEAQIMQVMQQRLREAQQAQQQRMREAQQAQQQQLREAEQAEQQLLREVQQAAQAAQLRLREAEQARVLYAAGEFDAAFEAGPAQAAPLLLGWFQLAPALKSIAAELLPVVLSMPYGVAYIALGRRDTPGDSWPYSPEAIFVLDGEGGTPVAPADGYNIVAGSERAVVMQELLRPLVTGEHRMRPLGPVRRLAQPEKEAGKPSFAYGDGMVSWVVQVLGAPWGTVCLPLIALALAVGSCPAHPRTEGKRVDFKICISGFLLPIRWRVWGAAAAAAAAVEE</sequence>
<feature type="compositionally biased region" description="Low complexity" evidence="2">
    <location>
        <begin position="31"/>
        <end position="79"/>
    </location>
</feature>
<accession>A0AAD5H5F6</accession>
<organism evidence="3 4">
    <name type="scientific">Chlorella ohadii</name>
    <dbReference type="NCBI Taxonomy" id="2649997"/>
    <lineage>
        <taxon>Eukaryota</taxon>
        <taxon>Viridiplantae</taxon>
        <taxon>Chlorophyta</taxon>
        <taxon>core chlorophytes</taxon>
        <taxon>Trebouxiophyceae</taxon>
        <taxon>Chlorellales</taxon>
        <taxon>Chlorellaceae</taxon>
        <taxon>Chlorella clade</taxon>
        <taxon>Chlorella</taxon>
    </lineage>
</organism>
<comment type="caution">
    <text evidence="3">The sequence shown here is derived from an EMBL/GenBank/DDBJ whole genome shotgun (WGS) entry which is preliminary data.</text>
</comment>
<feature type="region of interest" description="Disordered" evidence="2">
    <location>
        <begin position="1"/>
        <end position="79"/>
    </location>
</feature>
<dbReference type="Proteomes" id="UP001205105">
    <property type="component" value="Unassembled WGS sequence"/>
</dbReference>
<proteinExistence type="predicted"/>
<dbReference type="EMBL" id="JADXDR010000085">
    <property type="protein sequence ID" value="KAI7840067.1"/>
    <property type="molecule type" value="Genomic_DNA"/>
</dbReference>
<gene>
    <name evidence="3" type="ORF">COHA_006197</name>
</gene>
<keyword evidence="1" id="KW-0175">Coiled coil</keyword>
<feature type="compositionally biased region" description="Low complexity" evidence="2">
    <location>
        <begin position="11"/>
        <end position="24"/>
    </location>
</feature>
<feature type="coiled-coil region" evidence="1">
    <location>
        <begin position="116"/>
        <end position="176"/>
    </location>
</feature>
<protein>
    <submittedName>
        <fullName evidence="3">Uncharacterized protein</fullName>
    </submittedName>
</protein>
<reference evidence="3" key="1">
    <citation type="submission" date="2020-11" db="EMBL/GenBank/DDBJ databases">
        <title>Chlorella ohadii genome sequencing and assembly.</title>
        <authorList>
            <person name="Murik O."/>
            <person name="Treves H."/>
            <person name="Kedem I."/>
            <person name="Shotland Y."/>
            <person name="Kaplan A."/>
        </authorList>
    </citation>
    <scope>NUCLEOTIDE SEQUENCE</scope>
    <source>
        <strain evidence="3">1</strain>
    </source>
</reference>